<dbReference type="EMBL" id="JAGGLJ010000006">
    <property type="protein sequence ID" value="MBP2025254.1"/>
    <property type="molecule type" value="Genomic_DNA"/>
</dbReference>
<feature type="transmembrane region" description="Helical" evidence="1">
    <location>
        <begin position="56"/>
        <end position="85"/>
    </location>
</feature>
<organism evidence="2 3">
    <name type="scientific">Peptoniphilus stercorisuis</name>
    <dbReference type="NCBI Taxonomy" id="1436965"/>
    <lineage>
        <taxon>Bacteria</taxon>
        <taxon>Bacillati</taxon>
        <taxon>Bacillota</taxon>
        <taxon>Tissierellia</taxon>
        <taxon>Tissierellales</taxon>
        <taxon>Peptoniphilaceae</taxon>
        <taxon>Peptoniphilus</taxon>
    </lineage>
</organism>
<gene>
    <name evidence="2" type="ORF">J2Z71_000784</name>
</gene>
<keyword evidence="1" id="KW-0812">Transmembrane</keyword>
<dbReference type="PANTHER" id="PTHR37305">
    <property type="entry name" value="INTEGRAL MEMBRANE PROTEIN-RELATED"/>
    <property type="match status" value="1"/>
</dbReference>
<feature type="transmembrane region" description="Helical" evidence="1">
    <location>
        <begin position="179"/>
        <end position="199"/>
    </location>
</feature>
<evidence type="ECO:0000256" key="1">
    <source>
        <dbReference type="SAM" id="Phobius"/>
    </source>
</evidence>
<feature type="transmembrane region" description="Helical" evidence="1">
    <location>
        <begin position="250"/>
        <end position="272"/>
    </location>
</feature>
<dbReference type="PANTHER" id="PTHR37305:SF1">
    <property type="entry name" value="MEMBRANE PROTEIN"/>
    <property type="match status" value="1"/>
</dbReference>
<evidence type="ECO:0000313" key="2">
    <source>
        <dbReference type="EMBL" id="MBP2025254.1"/>
    </source>
</evidence>
<feature type="transmembrane region" description="Helical" evidence="1">
    <location>
        <begin position="111"/>
        <end position="137"/>
    </location>
</feature>
<name>A0ABS4KBV2_9FIRM</name>
<comment type="caution">
    <text evidence="2">The sequence shown here is derived from an EMBL/GenBank/DDBJ whole genome shotgun (WGS) entry which is preliminary data.</text>
</comment>
<keyword evidence="1" id="KW-0472">Membrane</keyword>
<keyword evidence="3" id="KW-1185">Reference proteome</keyword>
<keyword evidence="1" id="KW-1133">Transmembrane helix</keyword>
<sequence length="278" mass="30686">MDRYLKAEFKRVFTKTGNLISLLIIFAIVIGGNILINQGVSVNGPISPNSTPKGGIPSIAIMIGTSMALSAANWMVLFVGAFVMGDERKERAYLRVVESGISRSKIVISKFIVSFVVAIIVLFVSMLLHFTIVYFLFGWNSYCTEIVKFFLLNIGLEIIPLISILSILLLIYFVVKNEFLVTILFILFGIKIHSLLRYISMFSGRLKYIIAGIASFSPSGVFSKISSNAFSIIGTGDGPFILEKEFVNSLIPQLTINAILALVVIGITIVIMNRRNLD</sequence>
<proteinExistence type="predicted"/>
<reference evidence="2 3" key="1">
    <citation type="submission" date="2021-03" db="EMBL/GenBank/DDBJ databases">
        <title>Genomic Encyclopedia of Type Strains, Phase IV (KMG-IV): sequencing the most valuable type-strain genomes for metagenomic binning, comparative biology and taxonomic classification.</title>
        <authorList>
            <person name="Goeker M."/>
        </authorList>
    </citation>
    <scope>NUCLEOTIDE SEQUENCE [LARGE SCALE GENOMIC DNA]</scope>
    <source>
        <strain evidence="2 3">DSM 27563</strain>
    </source>
</reference>
<dbReference type="RefSeq" id="WP_210060552.1">
    <property type="nucleotide sequence ID" value="NZ_JAGGLJ010000006.1"/>
</dbReference>
<dbReference type="Proteomes" id="UP001519306">
    <property type="component" value="Unassembled WGS sequence"/>
</dbReference>
<feature type="transmembrane region" description="Helical" evidence="1">
    <location>
        <begin position="149"/>
        <end position="172"/>
    </location>
</feature>
<feature type="transmembrane region" description="Helical" evidence="1">
    <location>
        <begin position="12"/>
        <end position="36"/>
    </location>
</feature>
<accession>A0ABS4KBV2</accession>
<evidence type="ECO:0000313" key="3">
    <source>
        <dbReference type="Proteomes" id="UP001519306"/>
    </source>
</evidence>
<protein>
    <submittedName>
        <fullName evidence="2">ABC-type transport system involved in multi-copper enzyme maturation permease subunit</fullName>
    </submittedName>
</protein>